<sequence length="39" mass="4438">MFGNLILMHYVCSALLLQRQTDSLPTFCQAFFVSCKVVL</sequence>
<evidence type="ECO:0000313" key="1">
    <source>
        <dbReference type="EMBL" id="DAF49569.1"/>
    </source>
</evidence>
<organism evidence="1">
    <name type="scientific">Siphoviridae sp. ct4085</name>
    <dbReference type="NCBI Taxonomy" id="2827774"/>
    <lineage>
        <taxon>Viruses</taxon>
        <taxon>Duplodnaviria</taxon>
        <taxon>Heunggongvirae</taxon>
        <taxon>Uroviricota</taxon>
        <taxon>Caudoviricetes</taxon>
    </lineage>
</organism>
<proteinExistence type="predicted"/>
<dbReference type="EMBL" id="BK032584">
    <property type="protein sequence ID" value="DAF49569.1"/>
    <property type="molecule type" value="Genomic_DNA"/>
</dbReference>
<reference evidence="1" key="1">
    <citation type="journal article" date="2021" name="Proc. Natl. Acad. Sci. U.S.A.">
        <title>A Catalog of Tens of Thousands of Viruses from Human Metagenomes Reveals Hidden Associations with Chronic Diseases.</title>
        <authorList>
            <person name="Tisza M.J."/>
            <person name="Buck C.B."/>
        </authorList>
    </citation>
    <scope>NUCLEOTIDE SEQUENCE</scope>
    <source>
        <strain evidence="1">Ct4085</strain>
    </source>
</reference>
<accession>A0A8S5SEY8</accession>
<protein>
    <submittedName>
        <fullName evidence="1">Uncharacterized protein</fullName>
    </submittedName>
</protein>
<name>A0A8S5SEY8_9CAUD</name>